<comment type="caution">
    <text evidence="1">The sequence shown here is derived from an EMBL/GenBank/DDBJ whole genome shotgun (WGS) entry which is preliminary data.</text>
</comment>
<dbReference type="EMBL" id="JAFMOW010000066">
    <property type="protein sequence ID" value="MBU9857357.1"/>
    <property type="molecule type" value="Genomic_DNA"/>
</dbReference>
<keyword evidence="2" id="KW-1185">Reference proteome</keyword>
<evidence type="ECO:0000313" key="1">
    <source>
        <dbReference type="EMBL" id="MBU9857357.1"/>
    </source>
</evidence>
<evidence type="ECO:0000313" key="2">
    <source>
        <dbReference type="Proteomes" id="UP000734343"/>
    </source>
</evidence>
<organism evidence="1 2">
    <name type="scientific">Rahnella bonaserana</name>
    <dbReference type="NCBI Taxonomy" id="2816248"/>
    <lineage>
        <taxon>Bacteria</taxon>
        <taxon>Pseudomonadati</taxon>
        <taxon>Pseudomonadota</taxon>
        <taxon>Gammaproteobacteria</taxon>
        <taxon>Enterobacterales</taxon>
        <taxon>Yersiniaceae</taxon>
        <taxon>Rahnella</taxon>
    </lineage>
</organism>
<protein>
    <submittedName>
        <fullName evidence="1">Uncharacterized protein</fullName>
    </submittedName>
</protein>
<gene>
    <name evidence="1" type="ORF">J1778_18990</name>
</gene>
<dbReference type="Proteomes" id="UP000734343">
    <property type="component" value="Unassembled WGS sequence"/>
</dbReference>
<dbReference type="RefSeq" id="WP_217174478.1">
    <property type="nucleotide sequence ID" value="NZ_JAFMOW010000066.1"/>
</dbReference>
<reference evidence="1 2" key="1">
    <citation type="submission" date="2021-03" db="EMBL/GenBank/DDBJ databases">
        <title>Five novel Rahnella species.</title>
        <authorList>
            <person name="Brady C."/>
            <person name="Asselin J."/>
            <person name="Beer S."/>
            <person name="Bruberg M.B."/>
            <person name="Crampton B."/>
            <person name="Venter S."/>
            <person name="Arnold D."/>
            <person name="Denman S."/>
        </authorList>
    </citation>
    <scope>NUCLEOTIDE SEQUENCE [LARGE SCALE GENOMIC DNA]</scope>
    <source>
        <strain evidence="1 2">H11b</strain>
    </source>
</reference>
<sequence length="562" mass="65081">MNKPELIELSENTDLFLSEMIRMIVNSDEHLELVKMISDTYSSGEISLIDILTKKTANTEGSGFFGRSQLIEKLLPELRLTLEDAILLTEFTHQNRIYLSPKSFSRFEENLCSNYIGVEKSEKIVEWLISSPQESKNLIIPILLSTKESNDEYLISYLIPLLNSKKIEIINQCLVFLDHNQIEKKEVCIKMLEILDDESLNELKELAISALINFVKVNLITTTELIDIIQTNVNEDSDFFANCLFHKRTTIDETLFDYLSNKVKNETILNDENAPILNSIIYNLIDSGSDNKTIEFIETMGLRGKNIEYLSKLSSIEHHIAQNEEIFKKIVIKWFSEGNDKLFPIIDSIHKNINDANNYKFKNRVLETENLTQRQLKYIIIRSSGWFFFHPKLALEFIVLLYEKLDEKNRLTSAHVITDVFLSNYLATIDEYLKLHLESALAKDFQNKIETLKKQANISWMVNELKNSASLTNEFEVNEHKEMEEVYKQAHKNSILSQFATPLHILYGNGSIYYTESINTPPVRQEMTMGTFEHSFERPAMLVTDTTGLELMLIKYKFGELK</sequence>
<proteinExistence type="predicted"/>
<accession>A0ABS6M011</accession>
<name>A0ABS6M011_9GAMM</name>